<dbReference type="Proteomes" id="UP000433104">
    <property type="component" value="Unassembled WGS sequence"/>
</dbReference>
<feature type="region of interest" description="Disordered" evidence="1">
    <location>
        <begin position="20"/>
        <end position="39"/>
    </location>
</feature>
<feature type="chain" id="PRO_5032747340" evidence="2">
    <location>
        <begin position="22"/>
        <end position="217"/>
    </location>
</feature>
<evidence type="ECO:0000256" key="2">
    <source>
        <dbReference type="SAM" id="SignalP"/>
    </source>
</evidence>
<dbReference type="AlphaFoldDB" id="A0A844ZG63"/>
<dbReference type="EMBL" id="WTYW01000002">
    <property type="protein sequence ID" value="MXO86136.1"/>
    <property type="molecule type" value="Genomic_DNA"/>
</dbReference>
<proteinExistence type="predicted"/>
<sequence length="217" mass="22488">MRIVRTVPLSLAMTISVPASAQDASADPGETLPPASATAEEALAAAEEAYGPPPPTEACEEVEDAAAISGTIIVCRRLVDQGKFRTLSPSDARKRYAEKTKFEGDPQAPNVDGPGIFQGKATVGGMCIPGLQKCPPPPAMIIDFDALPEAPPGSDADRMARGLPPLGEDNPVGDAPVATSAEKSDSDREADAERDAELLPSETIVSPEESASPTAER</sequence>
<keyword evidence="4" id="KW-1185">Reference proteome</keyword>
<evidence type="ECO:0000313" key="3">
    <source>
        <dbReference type="EMBL" id="MXO86136.1"/>
    </source>
</evidence>
<dbReference type="OrthoDB" id="7391745at2"/>
<accession>A0A844ZG63</accession>
<feature type="compositionally biased region" description="Low complexity" evidence="1">
    <location>
        <begin position="30"/>
        <end position="39"/>
    </location>
</feature>
<keyword evidence="2" id="KW-0732">Signal</keyword>
<feature type="region of interest" description="Disordered" evidence="1">
    <location>
        <begin position="142"/>
        <end position="217"/>
    </location>
</feature>
<feature type="signal peptide" evidence="2">
    <location>
        <begin position="1"/>
        <end position="21"/>
    </location>
</feature>
<organism evidence="3 4">
    <name type="scientific">Parapontixanthobacter aurantiacus</name>
    <dbReference type="NCBI Taxonomy" id="1463599"/>
    <lineage>
        <taxon>Bacteria</taxon>
        <taxon>Pseudomonadati</taxon>
        <taxon>Pseudomonadota</taxon>
        <taxon>Alphaproteobacteria</taxon>
        <taxon>Sphingomonadales</taxon>
        <taxon>Erythrobacteraceae</taxon>
        <taxon>Parapontixanthobacter</taxon>
    </lineage>
</organism>
<gene>
    <name evidence="3" type="ORF">GRI38_08855</name>
</gene>
<evidence type="ECO:0000313" key="4">
    <source>
        <dbReference type="Proteomes" id="UP000433104"/>
    </source>
</evidence>
<evidence type="ECO:0000256" key="1">
    <source>
        <dbReference type="SAM" id="MobiDB-lite"/>
    </source>
</evidence>
<feature type="compositionally biased region" description="Basic and acidic residues" evidence="1">
    <location>
        <begin position="182"/>
        <end position="197"/>
    </location>
</feature>
<name>A0A844ZG63_9SPHN</name>
<dbReference type="RefSeq" id="WP_160682728.1">
    <property type="nucleotide sequence ID" value="NZ_WTYW01000002.1"/>
</dbReference>
<comment type="caution">
    <text evidence="3">The sequence shown here is derived from an EMBL/GenBank/DDBJ whole genome shotgun (WGS) entry which is preliminary data.</text>
</comment>
<reference evidence="3 4" key="1">
    <citation type="submission" date="2019-12" db="EMBL/GenBank/DDBJ databases">
        <title>Genomic-based taxomic classification of the family Erythrobacteraceae.</title>
        <authorList>
            <person name="Xu L."/>
        </authorList>
    </citation>
    <scope>NUCLEOTIDE SEQUENCE [LARGE SCALE GENOMIC DNA]</scope>
    <source>
        <strain evidence="3 4">MCCC 1A09962</strain>
    </source>
</reference>
<protein>
    <submittedName>
        <fullName evidence="3">Uncharacterized protein</fullName>
    </submittedName>
</protein>